<evidence type="ECO:0000313" key="2">
    <source>
        <dbReference type="Proteomes" id="UP001198242"/>
    </source>
</evidence>
<sequence>MKQIYTYCDESGASQVLEFLKHSDDKVKKKFKYQLSMLVMENKILREPHVKHFIIERYRQFYEFRIKVSKKIVRIIFCERDDNIVLLHAFYKHDKRDTEKALENALKVYESLESDSLLPFQYLKEVMLG</sequence>
<dbReference type="EMBL" id="JAJEQM010000016">
    <property type="protein sequence ID" value="MCC2211353.1"/>
    <property type="molecule type" value="Genomic_DNA"/>
</dbReference>
<proteinExistence type="predicted"/>
<accession>A0AAE3E0H5</accession>
<evidence type="ECO:0000313" key="1">
    <source>
        <dbReference type="EMBL" id="MCC2211353.1"/>
    </source>
</evidence>
<keyword evidence="2" id="KW-1185">Reference proteome</keyword>
<dbReference type="Proteomes" id="UP001198242">
    <property type="component" value="Unassembled WGS sequence"/>
</dbReference>
<organism evidence="1 2">
    <name type="scientific">Hominilimicola fabiformis</name>
    <dbReference type="NCBI Taxonomy" id="2885356"/>
    <lineage>
        <taxon>Bacteria</taxon>
        <taxon>Bacillati</taxon>
        <taxon>Bacillota</taxon>
        <taxon>Clostridia</taxon>
        <taxon>Eubacteriales</taxon>
        <taxon>Oscillospiraceae</taxon>
        <taxon>Hominilimicola</taxon>
    </lineage>
</organism>
<dbReference type="InterPro" id="IPR009241">
    <property type="entry name" value="HigB-like"/>
</dbReference>
<reference evidence="1 2" key="1">
    <citation type="submission" date="2021-10" db="EMBL/GenBank/DDBJ databases">
        <title>Anaerobic single-cell dispensing facilitates the cultivation of human gut bacteria.</title>
        <authorList>
            <person name="Afrizal A."/>
        </authorList>
    </citation>
    <scope>NUCLEOTIDE SEQUENCE [LARGE SCALE GENOMIC DNA]</scope>
    <source>
        <strain evidence="1 2">CLA-AA-H232</strain>
    </source>
</reference>
<dbReference type="Pfam" id="PF05973">
    <property type="entry name" value="Gp49"/>
    <property type="match status" value="1"/>
</dbReference>
<dbReference type="RefSeq" id="WP_308456926.1">
    <property type="nucleotide sequence ID" value="NZ_JAJEQM010000016.1"/>
</dbReference>
<name>A0AAE3E0H5_9FIRM</name>
<protein>
    <submittedName>
        <fullName evidence="1">Type II toxin-antitoxin system RelE/ParE family toxin</fullName>
    </submittedName>
</protein>
<comment type="caution">
    <text evidence="1">The sequence shown here is derived from an EMBL/GenBank/DDBJ whole genome shotgun (WGS) entry which is preliminary data.</text>
</comment>
<dbReference type="AlphaFoldDB" id="A0AAE3E0H5"/>
<gene>
    <name evidence="1" type="ORF">LKE05_11210</name>
</gene>